<accession>A0A553WA78</accession>
<evidence type="ECO:0000313" key="2">
    <source>
        <dbReference type="Proteomes" id="UP000320160"/>
    </source>
</evidence>
<reference evidence="1 2" key="1">
    <citation type="submission" date="2019-07" db="EMBL/GenBank/DDBJ databases">
        <authorList>
            <person name="Park M."/>
        </authorList>
    </citation>
    <scope>NUCLEOTIDE SEQUENCE [LARGE SCALE GENOMIC DNA]</scope>
    <source>
        <strain evidence="1 2">KCTC32445</strain>
    </source>
</reference>
<evidence type="ECO:0000313" key="1">
    <source>
        <dbReference type="EMBL" id="TSB01598.1"/>
    </source>
</evidence>
<protein>
    <submittedName>
        <fullName evidence="1">DUF3892 domain-containing protein</fullName>
    </submittedName>
</protein>
<sequence length="89" mass="10566">MAEYKVTCIRSDPEDNDRRIARLGGPGWIKPIEEVISEIENEQHVYWTQVYDLRTEVMVRRHPESNRTYLATVRDIYPHNHLLSLIDCL</sequence>
<dbReference type="Pfam" id="PF13031">
    <property type="entry name" value="DUF3892"/>
    <property type="match status" value="1"/>
</dbReference>
<gene>
    <name evidence="1" type="ORF">FOM92_10460</name>
</gene>
<dbReference type="OrthoDB" id="826539at2"/>
<keyword evidence="2" id="KW-1185">Reference proteome</keyword>
<dbReference type="Proteomes" id="UP000320160">
    <property type="component" value="Unassembled WGS sequence"/>
</dbReference>
<organism evidence="1 2">
    <name type="scientific">Sphingorhabdus contaminans</name>
    <dbReference type="NCBI Taxonomy" id="1343899"/>
    <lineage>
        <taxon>Bacteria</taxon>
        <taxon>Pseudomonadati</taxon>
        <taxon>Pseudomonadota</taxon>
        <taxon>Alphaproteobacteria</taxon>
        <taxon>Sphingomonadales</taxon>
        <taxon>Sphingomonadaceae</taxon>
        <taxon>Sphingorhabdus</taxon>
    </lineage>
</organism>
<dbReference type="InterPro" id="IPR024997">
    <property type="entry name" value="DUF3892"/>
</dbReference>
<comment type="caution">
    <text evidence="1">The sequence shown here is derived from an EMBL/GenBank/DDBJ whole genome shotgun (WGS) entry which is preliminary data.</text>
</comment>
<dbReference type="RefSeq" id="WP_143776816.1">
    <property type="nucleotide sequence ID" value="NZ_VKKU01000002.1"/>
</dbReference>
<proteinExistence type="predicted"/>
<name>A0A553WA78_9SPHN</name>
<dbReference type="AlphaFoldDB" id="A0A553WA78"/>
<dbReference type="EMBL" id="VKKU01000002">
    <property type="protein sequence ID" value="TSB01598.1"/>
    <property type="molecule type" value="Genomic_DNA"/>
</dbReference>